<feature type="region of interest" description="Disordered" evidence="1">
    <location>
        <begin position="48"/>
        <end position="71"/>
    </location>
</feature>
<dbReference type="Proteomes" id="UP000502117">
    <property type="component" value="Chromosome"/>
</dbReference>
<dbReference type="KEGG" id="schk:GII14_11415"/>
<dbReference type="RefSeq" id="WP_206194634.1">
    <property type="nucleotide sequence ID" value="NZ_CP045857.1"/>
</dbReference>
<evidence type="ECO:0000313" key="4">
    <source>
        <dbReference type="EMBL" id="QIJ04703.1"/>
    </source>
</evidence>
<organism evidence="2 5">
    <name type="scientific">Shewanella chilikensis</name>
    <dbReference type="NCBI Taxonomy" id="558541"/>
    <lineage>
        <taxon>Bacteria</taxon>
        <taxon>Pseudomonadati</taxon>
        <taxon>Pseudomonadota</taxon>
        <taxon>Gammaproteobacteria</taxon>
        <taxon>Alteromonadales</taxon>
        <taxon>Shewanellaceae</taxon>
        <taxon>Shewanella</taxon>
    </lineage>
</organism>
<evidence type="ECO:0000313" key="3">
    <source>
        <dbReference type="EMBL" id="QIJ04697.1"/>
    </source>
</evidence>
<dbReference type="EMBL" id="CP045857">
    <property type="protein sequence ID" value="QIJ04691.1"/>
    <property type="molecule type" value="Genomic_DNA"/>
</dbReference>
<accession>A0A6G7LSF1</accession>
<dbReference type="EMBL" id="CP045857">
    <property type="protein sequence ID" value="QIJ04697.1"/>
    <property type="molecule type" value="Genomic_DNA"/>
</dbReference>
<evidence type="ECO:0000313" key="5">
    <source>
        <dbReference type="Proteomes" id="UP000502117"/>
    </source>
</evidence>
<name>A0A6G7LSF1_9GAMM</name>
<dbReference type="KEGG" id="schk:GII14_11445"/>
<evidence type="ECO:0000313" key="2">
    <source>
        <dbReference type="EMBL" id="QIJ04691.1"/>
    </source>
</evidence>
<dbReference type="KEGG" id="schk:GII14_11385"/>
<proteinExistence type="predicted"/>
<feature type="region of interest" description="Disordered" evidence="1">
    <location>
        <begin position="1"/>
        <end position="24"/>
    </location>
</feature>
<sequence>MLEPAKQMTKTKRDSSETNKANRNQRHICLRFGSGCTNLGGIVSSESCGTGSDITSRSPISDNKCDIHGKV</sequence>
<gene>
    <name evidence="2" type="ORF">GII14_11385</name>
    <name evidence="3" type="ORF">GII14_11415</name>
    <name evidence="4" type="ORF">GII14_11445</name>
</gene>
<dbReference type="AlphaFoldDB" id="A0A6G7LSF1"/>
<feature type="compositionally biased region" description="Polar residues" evidence="1">
    <location>
        <begin position="48"/>
        <end position="61"/>
    </location>
</feature>
<reference evidence="2 5" key="1">
    <citation type="submission" date="2019-11" db="EMBL/GenBank/DDBJ databases">
        <title>Complete Genome Sequence of Shewanella chilikensis Strain DC57, Isolated from Corroded Seal Rings at a floating production facility in Australia.</title>
        <authorList>
            <person name="Salgar-Chaparro S.J."/>
            <person name="Castillo-Villamizar G.A."/>
            <person name="Poehlein A."/>
            <person name="Daniel R."/>
            <person name="Machuca L."/>
        </authorList>
    </citation>
    <scope>NUCLEOTIDE SEQUENCE [LARGE SCALE GENOMIC DNA]</scope>
    <source>
        <strain evidence="2 5">DC57</strain>
    </source>
</reference>
<dbReference type="EMBL" id="CP045857">
    <property type="protein sequence ID" value="QIJ04703.1"/>
    <property type="molecule type" value="Genomic_DNA"/>
</dbReference>
<protein>
    <submittedName>
        <fullName evidence="2">Uncharacterized protein</fullName>
    </submittedName>
</protein>
<evidence type="ECO:0000256" key="1">
    <source>
        <dbReference type="SAM" id="MobiDB-lite"/>
    </source>
</evidence>